<feature type="signal peptide" evidence="8">
    <location>
        <begin position="1"/>
        <end position="20"/>
    </location>
</feature>
<evidence type="ECO:0000256" key="2">
    <source>
        <dbReference type="ARBA" id="ARBA00022525"/>
    </source>
</evidence>
<feature type="region of interest" description="Disordered" evidence="7">
    <location>
        <begin position="141"/>
        <end position="246"/>
    </location>
</feature>
<dbReference type="Pfam" id="PF07546">
    <property type="entry name" value="EMI"/>
    <property type="match status" value="1"/>
</dbReference>
<feature type="compositionally biased region" description="Basic and acidic residues" evidence="7">
    <location>
        <begin position="142"/>
        <end position="173"/>
    </location>
</feature>
<dbReference type="GO" id="GO:0005576">
    <property type="term" value="C:extracellular region"/>
    <property type="evidence" value="ECO:0007669"/>
    <property type="project" value="UniProtKB-SubCell"/>
</dbReference>
<dbReference type="PROSITE" id="PS51041">
    <property type="entry name" value="EMI"/>
    <property type="match status" value="1"/>
</dbReference>
<keyword evidence="6" id="KW-0175">Coiled coil</keyword>
<accession>A0A8C6TEJ2</accession>
<keyword evidence="2" id="KW-0964">Secreted</keyword>
<evidence type="ECO:0000256" key="8">
    <source>
        <dbReference type="SAM" id="SignalP"/>
    </source>
</evidence>
<keyword evidence="11" id="KW-1185">Reference proteome</keyword>
<evidence type="ECO:0000256" key="1">
    <source>
        <dbReference type="ARBA" id="ARBA00004498"/>
    </source>
</evidence>
<comment type="subcellular location">
    <subcellularLocation>
        <location evidence="1">Secreted</location>
        <location evidence="1">Extracellular space</location>
        <location evidence="1">Extracellular matrix</location>
    </subcellularLocation>
</comment>
<feature type="chain" id="PRO_5034539518" description="EMI domain-containing protein" evidence="8">
    <location>
        <begin position="21"/>
        <end position="823"/>
    </location>
</feature>
<evidence type="ECO:0000313" key="11">
    <source>
        <dbReference type="Proteomes" id="UP000694523"/>
    </source>
</evidence>
<dbReference type="Proteomes" id="UP000694523">
    <property type="component" value="Unplaced"/>
</dbReference>
<dbReference type="InterPro" id="IPR050392">
    <property type="entry name" value="Collagen/C1q_domain"/>
</dbReference>
<sequence>MKRVLLLLGLLLSAHSELRARDPEVEQEDGGPEATDPRGSSVQPREVPQGKATDRSGNWCAVVQKRVVTTAVMSGTEQYTAKSKSPCPSRALDCQLIMYKLSTRPVYRLAERMVTSLLWQCCPGHTGHNCDHAVSSAQLHLTHSEHSENAPHHRGSERPEHMDPHQEQNDHHVTPFHTSRPHQPHNTQQDAYGLSDYTHHQPELSPWPQHTDQQDHTPQTKHTHQPDAAHHSEQTHRAPAQQDPILYPPVVGDRTNLVLPVPHMMALVMSQLQPVLEAFNHSLVHMQNQLGALTLEVAELKGQSAPEPQASSMSRDGLEDGDRLEQVYQELTETKDQLQQQRHLLDSHHASLLSNLTRLRTDMNVNVQAMNRSLSELKLDPKQPSSAAQGSETSALWRAVERLDNRVVNNTVKVQVLLEDVEVVSGRVQQLHRLQRDQDKRINDTSRRSQVQFMETGLEVEDAKVVVLRRVEELAGNMSVQGKRLADLEVDVDYLYDFHYKQNSSSGDSGCSELRTVITHLQMGLTNVTELANENRMALEESGEQGDLWGDSEWQPAVEALQQELQQIKWSWTLEENRTRAVEHSVTDLSRSLQQWQAAVTRLQQTEVNRTKDNQYLRGSFNSLLKDAIRHSDVLELLLGEEVLEFLDWPIHDQEAHSIPALKERLRQHEEQLSAHNQSIARLTDDRTGAEEVHPADEPSSHSHTLTEWDSSDRGPARERQSILGPQLRDGSDLWKLEQIVEELQRRVETMDENQNRNGQRDPRLQDEVMWLKRGLEDHLRVFKNIFSNTDKLAASKQPLELDKVFELVKSRQRRKGGSGGTH</sequence>
<evidence type="ECO:0000313" key="10">
    <source>
        <dbReference type="Ensembl" id="ENSNMLP00000019134.1"/>
    </source>
</evidence>
<evidence type="ECO:0000256" key="6">
    <source>
        <dbReference type="SAM" id="Coils"/>
    </source>
</evidence>
<reference evidence="10" key="2">
    <citation type="submission" date="2025-09" db="UniProtKB">
        <authorList>
            <consortium name="Ensembl"/>
        </authorList>
    </citation>
    <scope>IDENTIFICATION</scope>
</reference>
<dbReference type="Ensembl" id="ENSNMLT00000021508.1">
    <property type="protein sequence ID" value="ENSNMLP00000019134.1"/>
    <property type="gene ID" value="ENSNMLG00000012561.1"/>
</dbReference>
<dbReference type="PANTHER" id="PTHR15427:SF40">
    <property type="entry name" value="MULTIMERIN-2 PRECURSOR"/>
    <property type="match status" value="1"/>
</dbReference>
<feature type="region of interest" description="Disordered" evidence="7">
    <location>
        <begin position="20"/>
        <end position="55"/>
    </location>
</feature>
<keyword evidence="4 8" id="KW-0732">Signal</keyword>
<evidence type="ECO:0000259" key="9">
    <source>
        <dbReference type="PROSITE" id="PS51041"/>
    </source>
</evidence>
<dbReference type="AlphaFoldDB" id="A0A8C6TEJ2"/>
<proteinExistence type="predicted"/>
<organism evidence="10 11">
    <name type="scientific">Neogobius melanostomus</name>
    <name type="common">round goby</name>
    <dbReference type="NCBI Taxonomy" id="47308"/>
    <lineage>
        <taxon>Eukaryota</taxon>
        <taxon>Metazoa</taxon>
        <taxon>Chordata</taxon>
        <taxon>Craniata</taxon>
        <taxon>Vertebrata</taxon>
        <taxon>Euteleostomi</taxon>
        <taxon>Actinopterygii</taxon>
        <taxon>Neopterygii</taxon>
        <taxon>Teleostei</taxon>
        <taxon>Neoteleostei</taxon>
        <taxon>Acanthomorphata</taxon>
        <taxon>Gobiaria</taxon>
        <taxon>Gobiiformes</taxon>
        <taxon>Gobioidei</taxon>
        <taxon>Gobiidae</taxon>
        <taxon>Benthophilinae</taxon>
        <taxon>Neogobiini</taxon>
        <taxon>Neogobius</taxon>
    </lineage>
</organism>
<evidence type="ECO:0000256" key="4">
    <source>
        <dbReference type="ARBA" id="ARBA00022729"/>
    </source>
</evidence>
<feature type="domain" description="EMI" evidence="9">
    <location>
        <begin position="56"/>
        <end position="132"/>
    </location>
</feature>
<feature type="compositionally biased region" description="Basic and acidic residues" evidence="7">
    <location>
        <begin position="224"/>
        <end position="236"/>
    </location>
</feature>
<dbReference type="InterPro" id="IPR011489">
    <property type="entry name" value="EMI_domain"/>
</dbReference>
<feature type="compositionally biased region" description="Basic and acidic residues" evidence="7">
    <location>
        <begin position="685"/>
        <end position="721"/>
    </location>
</feature>
<keyword evidence="3" id="KW-0272">Extracellular matrix</keyword>
<dbReference type="PANTHER" id="PTHR15427">
    <property type="entry name" value="EMILIN ELASTIN MICROFIBRIL INTERFACE-LOCATED PROTEIN ELASTIN MICROFIBRIL INTERFACER"/>
    <property type="match status" value="1"/>
</dbReference>
<evidence type="ECO:0000256" key="5">
    <source>
        <dbReference type="ARBA" id="ARBA00023157"/>
    </source>
</evidence>
<name>A0A8C6TEJ2_9GOBI</name>
<feature type="region of interest" description="Disordered" evidence="7">
    <location>
        <begin position="685"/>
        <end position="725"/>
    </location>
</feature>
<feature type="coiled-coil region" evidence="6">
    <location>
        <begin position="283"/>
        <end position="348"/>
    </location>
</feature>
<protein>
    <recommendedName>
        <fullName evidence="9">EMI domain-containing protein</fullName>
    </recommendedName>
</protein>
<keyword evidence="5" id="KW-1015">Disulfide bond</keyword>
<evidence type="ECO:0000256" key="7">
    <source>
        <dbReference type="SAM" id="MobiDB-lite"/>
    </source>
</evidence>
<evidence type="ECO:0000256" key="3">
    <source>
        <dbReference type="ARBA" id="ARBA00022530"/>
    </source>
</evidence>
<reference evidence="10" key="1">
    <citation type="submission" date="2025-08" db="UniProtKB">
        <authorList>
            <consortium name="Ensembl"/>
        </authorList>
    </citation>
    <scope>IDENTIFICATION</scope>
</reference>